<dbReference type="Proteomes" id="UP000467428">
    <property type="component" value="Chromosome"/>
</dbReference>
<dbReference type="InterPro" id="IPR003848">
    <property type="entry name" value="DUF218"/>
</dbReference>
<dbReference type="AlphaFoldDB" id="A0A7I7S393"/>
<name>A0A7I7S393_9MYCO</name>
<evidence type="ECO:0008006" key="3">
    <source>
        <dbReference type="Google" id="ProtNLM"/>
    </source>
</evidence>
<keyword evidence="2" id="KW-1185">Reference proteome</keyword>
<evidence type="ECO:0000313" key="2">
    <source>
        <dbReference type="Proteomes" id="UP000467428"/>
    </source>
</evidence>
<geneLocation type="plasmid" evidence="2">
    <name>pjcm18538 dna</name>
</geneLocation>
<dbReference type="EMBL" id="AP022593">
    <property type="protein sequence ID" value="BBY51364.1"/>
    <property type="molecule type" value="Genomic_DNA"/>
</dbReference>
<evidence type="ECO:0000313" key="1">
    <source>
        <dbReference type="EMBL" id="BBY51364.1"/>
    </source>
</evidence>
<dbReference type="KEGG" id="marz:MARA_48320"/>
<gene>
    <name evidence="1" type="ORF">MARA_48320</name>
</gene>
<organism evidence="1 2">
    <name type="scientific">Mycolicibacterium arabiense</name>
    <dbReference type="NCBI Taxonomy" id="1286181"/>
    <lineage>
        <taxon>Bacteria</taxon>
        <taxon>Bacillati</taxon>
        <taxon>Actinomycetota</taxon>
        <taxon>Actinomycetes</taxon>
        <taxon>Mycobacteriales</taxon>
        <taxon>Mycobacteriaceae</taxon>
        <taxon>Mycolicibacterium</taxon>
    </lineage>
</organism>
<sequence>MRPLRRSRLAASIFAVVAALIVAGFPVYVRPQVDPVRKADAILVLGGPSYGRYARGFELGSRGEAPTVVVSNPNGRKDPWLTQQCASAHAFEIVCFVPDPPTTRGEGRELRRLAAERGWRTVVVVTFRPHVSRARFILHRCFDGELVMVEPDDPVPARRWVVEYALQTVGYVRAALQPGC</sequence>
<proteinExistence type="predicted"/>
<dbReference type="RefSeq" id="WP_308215008.1">
    <property type="nucleotide sequence ID" value="NZ_AP022593.1"/>
</dbReference>
<protein>
    <recommendedName>
        <fullName evidence="3">DUF218 domain-containing protein</fullName>
    </recommendedName>
</protein>
<reference evidence="1 2" key="1">
    <citation type="journal article" date="2019" name="Emerg. Microbes Infect.">
        <title>Comprehensive subspecies identification of 175 nontuberculous mycobacteria species based on 7547 genomic profiles.</title>
        <authorList>
            <person name="Matsumoto Y."/>
            <person name="Kinjo T."/>
            <person name="Motooka D."/>
            <person name="Nabeya D."/>
            <person name="Jung N."/>
            <person name="Uechi K."/>
            <person name="Horii T."/>
            <person name="Iida T."/>
            <person name="Fujita J."/>
            <person name="Nakamura S."/>
        </authorList>
    </citation>
    <scope>NUCLEOTIDE SEQUENCE [LARGE SCALE GENOMIC DNA]</scope>
    <source>
        <strain evidence="1 2">JCM 18538</strain>
    </source>
</reference>
<dbReference type="CDD" id="cd06259">
    <property type="entry name" value="YdcF-like"/>
    <property type="match status" value="1"/>
</dbReference>
<accession>A0A7I7S393</accession>